<dbReference type="InterPro" id="IPR036704">
    <property type="entry name" value="RraA/RraA-like_sf"/>
</dbReference>
<dbReference type="GO" id="GO:0008781">
    <property type="term" value="F:N-acylneuraminate cytidylyltransferase activity"/>
    <property type="evidence" value="ECO:0007669"/>
    <property type="project" value="TreeGrafter"/>
</dbReference>
<keyword evidence="3" id="KW-1185">Reference proteome</keyword>
<dbReference type="Pfam" id="PF02348">
    <property type="entry name" value="CTP_transf_3"/>
    <property type="match status" value="1"/>
</dbReference>
<organism evidence="2 3">
    <name type="scientific">Sphingomonas aliaeris</name>
    <dbReference type="NCBI Taxonomy" id="2759526"/>
    <lineage>
        <taxon>Bacteria</taxon>
        <taxon>Pseudomonadati</taxon>
        <taxon>Pseudomonadota</taxon>
        <taxon>Alphaproteobacteria</taxon>
        <taxon>Sphingomonadales</taxon>
        <taxon>Sphingomonadaceae</taxon>
        <taxon>Sphingomonas</taxon>
    </lineage>
</organism>
<evidence type="ECO:0000313" key="2">
    <source>
        <dbReference type="EMBL" id="QQV75974.1"/>
    </source>
</evidence>
<evidence type="ECO:0000313" key="3">
    <source>
        <dbReference type="Proteomes" id="UP000595894"/>
    </source>
</evidence>
<accession>A0A974NS95</accession>
<protein>
    <recommendedName>
        <fullName evidence="4">RraA family protein</fullName>
    </recommendedName>
</protein>
<evidence type="ECO:0008006" key="4">
    <source>
        <dbReference type="Google" id="ProtNLM"/>
    </source>
</evidence>
<dbReference type="AlphaFoldDB" id="A0A974NS95"/>
<feature type="binding site" evidence="1">
    <location>
        <position position="342"/>
    </location>
    <ligand>
        <name>substrate</name>
    </ligand>
</feature>
<dbReference type="InterPro" id="IPR029044">
    <property type="entry name" value="Nucleotide-diphossugar_trans"/>
</dbReference>
<dbReference type="SUPFAM" id="SSF53448">
    <property type="entry name" value="Nucleotide-diphospho-sugar transferases"/>
    <property type="match status" value="1"/>
</dbReference>
<dbReference type="PANTHER" id="PTHR21485">
    <property type="entry name" value="HAD SUPERFAMILY MEMBERS CMAS AND KDSC"/>
    <property type="match status" value="1"/>
</dbReference>
<dbReference type="Gene3D" id="3.50.30.40">
    <property type="entry name" value="Ribonuclease E inhibitor RraA/RraA-like"/>
    <property type="match status" value="1"/>
</dbReference>
<comment type="cofactor">
    <cofactor evidence="1">
        <name>Mg(2+)</name>
        <dbReference type="ChEBI" id="CHEBI:18420"/>
    </cofactor>
</comment>
<reference evidence="3" key="1">
    <citation type="submission" date="2020-09" db="EMBL/GenBank/DDBJ databases">
        <title>Sphingomonas sp., a new species isolated from pork steak.</title>
        <authorList>
            <person name="Heidler von Heilborn D."/>
        </authorList>
    </citation>
    <scope>NUCLEOTIDE SEQUENCE [LARGE SCALE GENOMIC DNA]</scope>
</reference>
<dbReference type="InterPro" id="IPR003329">
    <property type="entry name" value="Cytidylyl_trans"/>
</dbReference>
<dbReference type="Pfam" id="PF03737">
    <property type="entry name" value="RraA-like"/>
    <property type="match status" value="1"/>
</dbReference>
<dbReference type="InterPro" id="IPR050793">
    <property type="entry name" value="CMP-NeuNAc_synthase"/>
</dbReference>
<dbReference type="Gene3D" id="3.90.550.10">
    <property type="entry name" value="Spore Coat Polysaccharide Biosynthesis Protein SpsA, Chain A"/>
    <property type="match status" value="1"/>
</dbReference>
<dbReference type="EMBL" id="CP061035">
    <property type="protein sequence ID" value="QQV75974.1"/>
    <property type="molecule type" value="Genomic_DNA"/>
</dbReference>
<dbReference type="GO" id="GO:0046872">
    <property type="term" value="F:metal ion binding"/>
    <property type="evidence" value="ECO:0007669"/>
    <property type="project" value="UniProtKB-KW"/>
</dbReference>
<feature type="binding site" evidence="1">
    <location>
        <position position="343"/>
    </location>
    <ligand>
        <name>Mg(2+)</name>
        <dbReference type="ChEBI" id="CHEBI:18420"/>
    </ligand>
</feature>
<proteinExistence type="predicted"/>
<keyword evidence="1" id="KW-0479">Metal-binding</keyword>
<gene>
    <name evidence="2" type="ORF">H5J25_10260</name>
</gene>
<sequence>MVDKMKIVAFVPAKGSSERVASKNTRILDGEYLFKRKLQQALDCPEITEVCLDTESDALAALADDLPVSILARPPALATNDTDGHEMFAWECAQRPDADLWVQLLCTAPFVTKDTISRAIAALLANPQADSLVAVSRSKHYRWEGQTPAYGVGRIPNSVDLPATIVEAMSLYIVRKNSESCPARRYGTNPILFDLDPLEQIDINLVQDLTVAETIAAGVRAAEVTRFRAMLPHLSSSILSDVSKELGLQVVLPAAIRPTTGGKLLGRAKTLELTALAQRPDRSVGGAWNGIYDALQSYRFVRPGDVIMVATDLPQHAYFGDLNANLAIRSGAVGAVIDGATRDTTDVRALGLPVYARSRTCDDIKYEGTVKAMNRPIRMGGVQVCNDDVIFADEDGVIVIPRARWAEVEDKAWAVLSCEANIRMQAARGRDVEAILADHGAF</sequence>
<dbReference type="InterPro" id="IPR005493">
    <property type="entry name" value="RraA/RraA-like"/>
</dbReference>
<dbReference type="Proteomes" id="UP000595894">
    <property type="component" value="Chromosome"/>
</dbReference>
<name>A0A974NS95_9SPHN</name>
<dbReference type="SUPFAM" id="SSF89562">
    <property type="entry name" value="RraA-like"/>
    <property type="match status" value="1"/>
</dbReference>
<keyword evidence="1" id="KW-0460">Magnesium</keyword>
<dbReference type="CDD" id="cd16841">
    <property type="entry name" value="RraA_family"/>
    <property type="match status" value="1"/>
</dbReference>
<dbReference type="PANTHER" id="PTHR21485:SF6">
    <property type="entry name" value="N-ACYLNEURAMINATE CYTIDYLYLTRANSFERASE-RELATED"/>
    <property type="match status" value="1"/>
</dbReference>
<dbReference type="KEGG" id="sari:H5J25_10260"/>
<evidence type="ECO:0000256" key="1">
    <source>
        <dbReference type="PIRSR" id="PIRSR605493-1"/>
    </source>
</evidence>